<dbReference type="Proteomes" id="UP001597526">
    <property type="component" value="Unassembled WGS sequence"/>
</dbReference>
<keyword evidence="2" id="KW-1185">Reference proteome</keyword>
<dbReference type="Gene3D" id="2.60.40.1120">
    <property type="entry name" value="Carboxypeptidase-like, regulatory domain"/>
    <property type="match status" value="1"/>
</dbReference>
<comment type="caution">
    <text evidence="1">The sequence shown here is derived from an EMBL/GenBank/DDBJ whole genome shotgun (WGS) entry which is preliminary data.</text>
</comment>
<protein>
    <submittedName>
        <fullName evidence="1">Carboxypeptidase-like regulatory domain-containing protein</fullName>
    </submittedName>
</protein>
<accession>A0ABW5MZ44</accession>
<dbReference type="Pfam" id="PF13715">
    <property type="entry name" value="CarbopepD_reg_2"/>
    <property type="match status" value="1"/>
</dbReference>
<dbReference type="InterPro" id="IPR037066">
    <property type="entry name" value="Plug_dom_sf"/>
</dbReference>
<feature type="non-terminal residue" evidence="1">
    <location>
        <position position="324"/>
    </location>
</feature>
<gene>
    <name evidence="1" type="ORF">ACFSQJ_14160</name>
</gene>
<proteinExistence type="predicted"/>
<dbReference type="SUPFAM" id="SSF56935">
    <property type="entry name" value="Porins"/>
    <property type="match status" value="1"/>
</dbReference>
<dbReference type="InterPro" id="IPR008969">
    <property type="entry name" value="CarboxyPept-like_regulatory"/>
</dbReference>
<dbReference type="EMBL" id="JBHULB010000028">
    <property type="protein sequence ID" value="MFD2588086.1"/>
    <property type="molecule type" value="Genomic_DNA"/>
</dbReference>
<dbReference type="SUPFAM" id="SSF49464">
    <property type="entry name" value="Carboxypeptidase regulatory domain-like"/>
    <property type="match status" value="1"/>
</dbReference>
<dbReference type="RefSeq" id="WP_377767627.1">
    <property type="nucleotide sequence ID" value="NZ_JBHULB010000028.1"/>
</dbReference>
<sequence>AMGMAYSVEVGYRENFPDSFATKTTTKEEVKGNYQKSLKKQASVTGKVTVNGEPVQGVRIKVKGSLDQVETNSNGEYAINAEYGDVLETDFFTLKAKQLKVDNESVIDFELQPRYEKLNEVVVTENRKDDYGNEKVITPFGIKSRNSIGVAGYLKTKDELSKGAVSFGQLVRGRFPSLQVKGFLNEEVFLGRGNGRVAVIVDDVLINTAAISISQLVPPDLVESVLFIPGVSAASRYGPPAKNGALLITTTNNSLIIREKKALKDSLLNKNTYTDDAVSLSESAVVSASTENQVSGRVTSKGKPVQGVKINVQGSYDQVETNGN</sequence>
<evidence type="ECO:0000313" key="1">
    <source>
        <dbReference type="EMBL" id="MFD2588086.1"/>
    </source>
</evidence>
<evidence type="ECO:0000313" key="2">
    <source>
        <dbReference type="Proteomes" id="UP001597526"/>
    </source>
</evidence>
<organism evidence="1 2">
    <name type="scientific">Croceitalea marina</name>
    <dbReference type="NCBI Taxonomy" id="1775166"/>
    <lineage>
        <taxon>Bacteria</taxon>
        <taxon>Pseudomonadati</taxon>
        <taxon>Bacteroidota</taxon>
        <taxon>Flavobacteriia</taxon>
        <taxon>Flavobacteriales</taxon>
        <taxon>Flavobacteriaceae</taxon>
        <taxon>Croceitalea</taxon>
    </lineage>
</organism>
<dbReference type="Gene3D" id="2.170.130.10">
    <property type="entry name" value="TonB-dependent receptor, plug domain"/>
    <property type="match status" value="1"/>
</dbReference>
<name>A0ABW5MZ44_9FLAO</name>
<reference evidence="2" key="1">
    <citation type="journal article" date="2019" name="Int. J. Syst. Evol. Microbiol.">
        <title>The Global Catalogue of Microorganisms (GCM) 10K type strain sequencing project: providing services to taxonomists for standard genome sequencing and annotation.</title>
        <authorList>
            <consortium name="The Broad Institute Genomics Platform"/>
            <consortium name="The Broad Institute Genome Sequencing Center for Infectious Disease"/>
            <person name="Wu L."/>
            <person name="Ma J."/>
        </authorList>
    </citation>
    <scope>NUCLEOTIDE SEQUENCE [LARGE SCALE GENOMIC DNA]</scope>
    <source>
        <strain evidence="2">KCTC 52368</strain>
    </source>
</reference>
<feature type="non-terminal residue" evidence="1">
    <location>
        <position position="1"/>
    </location>
</feature>